<dbReference type="RefSeq" id="WP_341724751.1">
    <property type="nucleotide sequence ID" value="NZ_JBBWWT010000002.1"/>
</dbReference>
<dbReference type="Gene3D" id="2.30.29.80">
    <property type="match status" value="1"/>
</dbReference>
<dbReference type="PANTHER" id="PTHR40606">
    <property type="match status" value="1"/>
</dbReference>
<feature type="domain" description="DUF1508" evidence="2">
    <location>
        <begin position="61"/>
        <end position="108"/>
    </location>
</feature>
<name>A0ABU9IX43_9GAMM</name>
<accession>A0ABU9IX43</accession>
<proteinExistence type="inferred from homology"/>
<dbReference type="PANTHER" id="PTHR40606:SF1">
    <property type="entry name" value="UPF0339 PROTEIN YEGP"/>
    <property type="match status" value="1"/>
</dbReference>
<comment type="similarity">
    <text evidence="1">Belongs to the UPF0339 family. Duplicated subfamily.</text>
</comment>
<comment type="caution">
    <text evidence="3">The sequence shown here is derived from an EMBL/GenBank/DDBJ whole genome shotgun (WGS) entry which is preliminary data.</text>
</comment>
<dbReference type="Pfam" id="PF07411">
    <property type="entry name" value="DUF1508"/>
    <property type="match status" value="2"/>
</dbReference>
<dbReference type="InterPro" id="IPR010879">
    <property type="entry name" value="DUF1508"/>
</dbReference>
<evidence type="ECO:0000256" key="1">
    <source>
        <dbReference type="ARBA" id="ARBA00007576"/>
    </source>
</evidence>
<evidence type="ECO:0000313" key="4">
    <source>
        <dbReference type="Proteomes" id="UP001459204"/>
    </source>
</evidence>
<evidence type="ECO:0000313" key="3">
    <source>
        <dbReference type="EMBL" id="MEL1263549.1"/>
    </source>
</evidence>
<keyword evidence="4" id="KW-1185">Reference proteome</keyword>
<dbReference type="InterPro" id="IPR051141">
    <property type="entry name" value="UPF0339_domain"/>
</dbReference>
<dbReference type="EMBL" id="JBBWWT010000002">
    <property type="protein sequence ID" value="MEL1263549.1"/>
    <property type="molecule type" value="Genomic_DNA"/>
</dbReference>
<dbReference type="Proteomes" id="UP001459204">
    <property type="component" value="Unassembled WGS sequence"/>
</dbReference>
<evidence type="ECO:0000259" key="2">
    <source>
        <dbReference type="Pfam" id="PF07411"/>
    </source>
</evidence>
<organism evidence="3 4">
    <name type="scientific">Pseudoxanthomonas putridarboris</name>
    <dbReference type="NCBI Taxonomy" id="752605"/>
    <lineage>
        <taxon>Bacteria</taxon>
        <taxon>Pseudomonadati</taxon>
        <taxon>Pseudomonadota</taxon>
        <taxon>Gammaproteobacteria</taxon>
        <taxon>Lysobacterales</taxon>
        <taxon>Lysobacteraceae</taxon>
        <taxon>Pseudoxanthomonas</taxon>
    </lineage>
</organism>
<dbReference type="SUPFAM" id="SSF160113">
    <property type="entry name" value="YegP-like"/>
    <property type="match status" value="2"/>
</dbReference>
<reference evidence="3 4" key="1">
    <citation type="submission" date="2024-04" db="EMBL/GenBank/DDBJ databases">
        <title>Draft genome sequence of Pseudoxanthomonas putridarboris WD12.</title>
        <authorList>
            <person name="Oh J."/>
        </authorList>
    </citation>
    <scope>NUCLEOTIDE SEQUENCE [LARGE SCALE GENOMIC DNA]</scope>
    <source>
        <strain evidence="3 4">WD12</strain>
    </source>
</reference>
<feature type="domain" description="DUF1508" evidence="2">
    <location>
        <begin position="11"/>
        <end position="54"/>
    </location>
</feature>
<gene>
    <name evidence="3" type="ORF">AAD027_04065</name>
</gene>
<dbReference type="InterPro" id="IPR036913">
    <property type="entry name" value="YegP-like_sf"/>
</dbReference>
<protein>
    <submittedName>
        <fullName evidence="3">YegP family protein</fullName>
    </submittedName>
</protein>
<sequence length="111" mass="11638">MAGKFEITTRKNGEFQFNLKAGNGQVILTSEGYGAKASALNGIESVRKHSQADASFERLTAKDGSPYFTLKASNGQVIGHSEMYSGTAARDNGIASVKTHAPDAAVVDTTA</sequence>